<gene>
    <name evidence="1" type="ORF">SAMN02745782_00121</name>
</gene>
<keyword evidence="2" id="KW-1185">Reference proteome</keyword>
<dbReference type="STRING" id="1123491.SAMN02745782_00121"/>
<dbReference type="RefSeq" id="WP_078924535.1">
    <property type="nucleotide sequence ID" value="NZ_FUXB01000001.1"/>
</dbReference>
<evidence type="ECO:0000313" key="2">
    <source>
        <dbReference type="Proteomes" id="UP000190834"/>
    </source>
</evidence>
<proteinExistence type="predicted"/>
<organism evidence="1 2">
    <name type="scientific">Vibrio cincinnatiensis DSM 19608</name>
    <dbReference type="NCBI Taxonomy" id="1123491"/>
    <lineage>
        <taxon>Bacteria</taxon>
        <taxon>Pseudomonadati</taxon>
        <taxon>Pseudomonadota</taxon>
        <taxon>Gammaproteobacteria</taxon>
        <taxon>Vibrionales</taxon>
        <taxon>Vibrionaceae</taxon>
        <taxon>Vibrio</taxon>
    </lineage>
</organism>
<accession>A0A1T4KBV3</accession>
<sequence>MKTLKRIGAVGGAVVLVLCWPLAVGQIGQNLVTNGVDNLSNDQLHAELVSYDRGYLSSSAITRYTLLDSQMKQRLEQQGLPSEWTVKSDIQHHAFSLSAVSTLLDQASIPLQVKTQTRLNGNTDFQVNLDNWLYQSGGEQAFTLSVTPSNIQGTATVFGEISYSLRFPSIVMDFVNGEQVQLANISAEGKGKKEQGFWLGKQKIAVGSVMLNDERQANALSLSQATYEFHSSMDAKKQRFTSQHVVTAERFKTDEGEIRDVTFDFTLGEVDREAFLQLSELYQGYPSLSHVALNQALPLVEKLFSQGFHLTLNQLALKMNQGELAAKWSLTIPEGTHNILQEPGVVFSALNGDGDIFVSQQFVKDYPFIQQGLDELVMMEMATHDDRGYQLKAEIKGGSLFFASGKQVPLMALMMPLMIQ</sequence>
<dbReference type="Proteomes" id="UP000190834">
    <property type="component" value="Unassembled WGS sequence"/>
</dbReference>
<dbReference type="AlphaFoldDB" id="A0A1T4KBV3"/>
<protein>
    <submittedName>
        <fullName evidence="1">Uncharacterized conserved protein YdgA, DUF945 family</fullName>
    </submittedName>
</protein>
<dbReference type="GeneID" id="70583786"/>
<name>A0A1T4KBV3_VIBCI</name>
<reference evidence="2" key="1">
    <citation type="submission" date="2017-02" db="EMBL/GenBank/DDBJ databases">
        <authorList>
            <person name="Varghese N."/>
            <person name="Submissions S."/>
        </authorList>
    </citation>
    <scope>NUCLEOTIDE SEQUENCE [LARGE SCALE GENOMIC DNA]</scope>
    <source>
        <strain evidence="2">DSM 19608</strain>
    </source>
</reference>
<evidence type="ECO:0000313" key="1">
    <source>
        <dbReference type="EMBL" id="SJZ39847.1"/>
    </source>
</evidence>
<dbReference type="Pfam" id="PF06097">
    <property type="entry name" value="DUF945"/>
    <property type="match status" value="1"/>
</dbReference>
<dbReference type="OrthoDB" id="5915128at2"/>
<dbReference type="EMBL" id="FUXB01000001">
    <property type="protein sequence ID" value="SJZ39847.1"/>
    <property type="molecule type" value="Genomic_DNA"/>
</dbReference>
<dbReference type="InterPro" id="IPR010352">
    <property type="entry name" value="DUF945"/>
</dbReference>